<name>A0ABQ9DBD5_9PASS</name>
<keyword evidence="3" id="KW-1185">Reference proteome</keyword>
<keyword evidence="1" id="KW-1133">Transmembrane helix</keyword>
<accession>A0ABQ9DBD5</accession>
<proteinExistence type="predicted"/>
<feature type="transmembrane region" description="Helical" evidence="1">
    <location>
        <begin position="149"/>
        <end position="171"/>
    </location>
</feature>
<evidence type="ECO:0008006" key="4">
    <source>
        <dbReference type="Google" id="ProtNLM"/>
    </source>
</evidence>
<dbReference type="EMBL" id="WHWB01033907">
    <property type="protein sequence ID" value="KAJ7415826.1"/>
    <property type="molecule type" value="Genomic_DNA"/>
</dbReference>
<dbReference type="Proteomes" id="UP001145742">
    <property type="component" value="Unassembled WGS sequence"/>
</dbReference>
<keyword evidence="1" id="KW-0812">Transmembrane</keyword>
<sequence length="181" mass="20001">MLSTGTWTDDAIQRILAQGNAQYQYSLGNEMIQSSPAKKDLGVLVDERGLRICEGKPGVKLVRKPGLNDSREWSLIRFVENTSLVGTADILAGRVAIQGKVDRLEKRGNRNSMKFKTGKSYIWDKIVPCHNRGTETAVKGSIFEGKRGFWWLILAWLGCGLASCFIGPGHVKTLFSPDSSD</sequence>
<evidence type="ECO:0000313" key="2">
    <source>
        <dbReference type="EMBL" id="KAJ7415826.1"/>
    </source>
</evidence>
<organism evidence="2 3">
    <name type="scientific">Willisornis vidua</name>
    <name type="common">Xingu scale-backed antbird</name>
    <dbReference type="NCBI Taxonomy" id="1566151"/>
    <lineage>
        <taxon>Eukaryota</taxon>
        <taxon>Metazoa</taxon>
        <taxon>Chordata</taxon>
        <taxon>Craniata</taxon>
        <taxon>Vertebrata</taxon>
        <taxon>Euteleostomi</taxon>
        <taxon>Archelosauria</taxon>
        <taxon>Archosauria</taxon>
        <taxon>Dinosauria</taxon>
        <taxon>Saurischia</taxon>
        <taxon>Theropoda</taxon>
        <taxon>Coelurosauria</taxon>
        <taxon>Aves</taxon>
        <taxon>Neognathae</taxon>
        <taxon>Neoaves</taxon>
        <taxon>Telluraves</taxon>
        <taxon>Australaves</taxon>
        <taxon>Passeriformes</taxon>
        <taxon>Thamnophilidae</taxon>
        <taxon>Willisornis</taxon>
    </lineage>
</organism>
<evidence type="ECO:0000313" key="3">
    <source>
        <dbReference type="Proteomes" id="UP001145742"/>
    </source>
</evidence>
<protein>
    <recommendedName>
        <fullName evidence="4">RING-type E3 ubiquitin transferase</fullName>
    </recommendedName>
</protein>
<evidence type="ECO:0000256" key="1">
    <source>
        <dbReference type="SAM" id="Phobius"/>
    </source>
</evidence>
<gene>
    <name evidence="2" type="ORF">WISP_76145</name>
</gene>
<reference evidence="2" key="1">
    <citation type="submission" date="2019-10" db="EMBL/GenBank/DDBJ databases">
        <authorList>
            <person name="Soares A.E.R."/>
            <person name="Aleixo A."/>
            <person name="Schneider P."/>
            <person name="Miyaki C.Y."/>
            <person name="Schneider M.P."/>
            <person name="Mello C."/>
            <person name="Vasconcelos A.T.R."/>
        </authorList>
    </citation>
    <scope>NUCLEOTIDE SEQUENCE</scope>
    <source>
        <tissue evidence="2">Muscle</tissue>
    </source>
</reference>
<keyword evidence="1" id="KW-0472">Membrane</keyword>
<comment type="caution">
    <text evidence="2">The sequence shown here is derived from an EMBL/GenBank/DDBJ whole genome shotgun (WGS) entry which is preliminary data.</text>
</comment>